<sequence>MDKSEIKSHKHTYMSYILICHILLCVF</sequence>
<organism evidence="1">
    <name type="scientific">Anguilla anguilla</name>
    <name type="common">European freshwater eel</name>
    <name type="synonym">Muraena anguilla</name>
    <dbReference type="NCBI Taxonomy" id="7936"/>
    <lineage>
        <taxon>Eukaryota</taxon>
        <taxon>Metazoa</taxon>
        <taxon>Chordata</taxon>
        <taxon>Craniata</taxon>
        <taxon>Vertebrata</taxon>
        <taxon>Euteleostomi</taxon>
        <taxon>Actinopterygii</taxon>
        <taxon>Neopterygii</taxon>
        <taxon>Teleostei</taxon>
        <taxon>Anguilliformes</taxon>
        <taxon>Anguillidae</taxon>
        <taxon>Anguilla</taxon>
    </lineage>
</organism>
<proteinExistence type="predicted"/>
<dbReference type="EMBL" id="GBXM01035510">
    <property type="protein sequence ID" value="JAH73067.1"/>
    <property type="molecule type" value="Transcribed_RNA"/>
</dbReference>
<accession>A0A0E9V4U3</accession>
<dbReference type="AlphaFoldDB" id="A0A0E9V4U3"/>
<reference evidence="1" key="2">
    <citation type="journal article" date="2015" name="Fish Shellfish Immunol.">
        <title>Early steps in the European eel (Anguilla anguilla)-Vibrio vulnificus interaction in the gills: Role of the RtxA13 toxin.</title>
        <authorList>
            <person name="Callol A."/>
            <person name="Pajuelo D."/>
            <person name="Ebbesson L."/>
            <person name="Teles M."/>
            <person name="MacKenzie S."/>
            <person name="Amaro C."/>
        </authorList>
    </citation>
    <scope>NUCLEOTIDE SEQUENCE</scope>
</reference>
<protein>
    <submittedName>
        <fullName evidence="1">Uncharacterized protein</fullName>
    </submittedName>
</protein>
<name>A0A0E9V4U3_ANGAN</name>
<evidence type="ECO:0000313" key="1">
    <source>
        <dbReference type="EMBL" id="JAH73067.1"/>
    </source>
</evidence>
<reference evidence="1" key="1">
    <citation type="submission" date="2014-11" db="EMBL/GenBank/DDBJ databases">
        <authorList>
            <person name="Amaro Gonzalez C."/>
        </authorList>
    </citation>
    <scope>NUCLEOTIDE SEQUENCE</scope>
</reference>